<dbReference type="SUPFAM" id="SSF53448">
    <property type="entry name" value="Nucleotide-diphospho-sugar transferases"/>
    <property type="match status" value="1"/>
</dbReference>
<name>A0A4P6US87_9BACL</name>
<dbReference type="InterPro" id="IPR029044">
    <property type="entry name" value="Nucleotide-diphossugar_trans"/>
</dbReference>
<dbReference type="Gene3D" id="3.90.550.10">
    <property type="entry name" value="Spore Coat Polysaccharide Biosynthesis Protein SpsA, Chain A"/>
    <property type="match status" value="1"/>
</dbReference>
<evidence type="ECO:0000313" key="2">
    <source>
        <dbReference type="EMBL" id="QBK24728.1"/>
    </source>
</evidence>
<protein>
    <submittedName>
        <fullName evidence="2">Glycosyltransferase family 2 protein</fullName>
    </submittedName>
</protein>
<dbReference type="GO" id="GO:0006487">
    <property type="term" value="P:protein N-linked glycosylation"/>
    <property type="evidence" value="ECO:0007669"/>
    <property type="project" value="TreeGrafter"/>
</dbReference>
<keyword evidence="2" id="KW-0808">Transferase</keyword>
<organism evidence="2 3">
    <name type="scientific">Ureibacillus thermophilus</name>
    <dbReference type="NCBI Taxonomy" id="367743"/>
    <lineage>
        <taxon>Bacteria</taxon>
        <taxon>Bacillati</taxon>
        <taxon>Bacillota</taxon>
        <taxon>Bacilli</taxon>
        <taxon>Bacillales</taxon>
        <taxon>Caryophanaceae</taxon>
        <taxon>Ureibacillus</taxon>
    </lineage>
</organism>
<dbReference type="AlphaFoldDB" id="A0A4P6US87"/>
<dbReference type="InterPro" id="IPR001173">
    <property type="entry name" value="Glyco_trans_2-like"/>
</dbReference>
<accession>A0A4P6US87</accession>
<dbReference type="Proteomes" id="UP000291151">
    <property type="component" value="Chromosome"/>
</dbReference>
<feature type="domain" description="Glycosyltransferase 2-like" evidence="1">
    <location>
        <begin position="6"/>
        <end position="136"/>
    </location>
</feature>
<dbReference type="KEGG" id="uth:DKZ56_01735"/>
<dbReference type="PANTHER" id="PTHR10859:SF114">
    <property type="entry name" value="DOLICHOL-PHOSPHATE MANNOSYLTRANSFERASE"/>
    <property type="match status" value="1"/>
</dbReference>
<dbReference type="EMBL" id="CP036528">
    <property type="protein sequence ID" value="QBK24728.1"/>
    <property type="molecule type" value="Genomic_DNA"/>
</dbReference>
<reference evidence="2 3" key="1">
    <citation type="submission" date="2019-02" db="EMBL/GenBank/DDBJ databases">
        <title>Ureibacillus thermophilus.</title>
        <authorList>
            <person name="Sunny J.S."/>
            <person name="Natarajan A."/>
            <person name="Saleena L.M."/>
        </authorList>
    </citation>
    <scope>NUCLEOTIDE SEQUENCE [LARGE SCALE GENOMIC DNA]</scope>
    <source>
        <strain evidence="2 3">LM102</strain>
    </source>
</reference>
<proteinExistence type="predicted"/>
<evidence type="ECO:0000313" key="3">
    <source>
        <dbReference type="Proteomes" id="UP000291151"/>
    </source>
</evidence>
<dbReference type="PANTHER" id="PTHR10859">
    <property type="entry name" value="GLYCOSYL TRANSFERASE"/>
    <property type="match status" value="1"/>
</dbReference>
<dbReference type="Pfam" id="PF00535">
    <property type="entry name" value="Glycos_transf_2"/>
    <property type="match status" value="1"/>
</dbReference>
<dbReference type="GO" id="GO:0016740">
    <property type="term" value="F:transferase activity"/>
    <property type="evidence" value="ECO:0007669"/>
    <property type="project" value="UniProtKB-KW"/>
</dbReference>
<keyword evidence="3" id="KW-1185">Reference proteome</keyword>
<dbReference type="RefSeq" id="WP_208651003.1">
    <property type="nucleotide sequence ID" value="NZ_CP036528.1"/>
</dbReference>
<gene>
    <name evidence="2" type="ORF">DKZ56_01735</name>
</gene>
<sequence length="238" mass="27436">MERPIVIIPTLNPLPTFVQYINALQELEIQQIIIVNDGSDLKYQPIFQELSSVNQCIVISHEENKGKGRALKTGFEYVLKHFPKTHSVLTVGAHGQHTIDDVRLILQNLKIFSNGIILGVRNFRSKDLSFINTMGQQAASLLFKLLFHRRILDTQTGLRSIPTKELPWLMKVPGESFDYDLNMLVEAIKRKIPIYEIPIGQVRIKKNSIIQYDEIVSTQKVIQQIFTNFTRHHKKNHE</sequence>
<dbReference type="CDD" id="cd04179">
    <property type="entry name" value="DPM_DPG-synthase_like"/>
    <property type="match status" value="1"/>
</dbReference>
<evidence type="ECO:0000259" key="1">
    <source>
        <dbReference type="Pfam" id="PF00535"/>
    </source>
</evidence>